<organism evidence="1 2">
    <name type="scientific">Nephila pilipes</name>
    <name type="common">Giant wood spider</name>
    <name type="synonym">Nephila maculata</name>
    <dbReference type="NCBI Taxonomy" id="299642"/>
    <lineage>
        <taxon>Eukaryota</taxon>
        <taxon>Metazoa</taxon>
        <taxon>Ecdysozoa</taxon>
        <taxon>Arthropoda</taxon>
        <taxon>Chelicerata</taxon>
        <taxon>Arachnida</taxon>
        <taxon>Araneae</taxon>
        <taxon>Araneomorphae</taxon>
        <taxon>Entelegynae</taxon>
        <taxon>Araneoidea</taxon>
        <taxon>Nephilidae</taxon>
        <taxon>Nephila</taxon>
    </lineage>
</organism>
<dbReference type="AlphaFoldDB" id="A0A8X6U9E2"/>
<evidence type="ECO:0000313" key="2">
    <source>
        <dbReference type="Proteomes" id="UP000887013"/>
    </source>
</evidence>
<comment type="caution">
    <text evidence="1">The sequence shown here is derived from an EMBL/GenBank/DDBJ whole genome shotgun (WGS) entry which is preliminary data.</text>
</comment>
<protein>
    <submittedName>
        <fullName evidence="1">Uncharacterized protein</fullName>
    </submittedName>
</protein>
<name>A0A8X6U9E2_NEPPI</name>
<accession>A0A8X6U9E2</accession>
<sequence length="135" mass="15519">MIHNERFPTLKQALTYRKLINNIDNPSRLTLNLTIKVAEWASDANSGGFHDPWKNLIAKCSISFTHPNKKQKIRGKKSPSLLEQIINHTPMFRAVEQSAPLTGERSPFIIASFLTYRIEFDIGFWKALWGVILRL</sequence>
<evidence type="ECO:0000313" key="1">
    <source>
        <dbReference type="EMBL" id="GFT91860.1"/>
    </source>
</evidence>
<gene>
    <name evidence="1" type="ORF">NPIL_337861</name>
</gene>
<reference evidence="1" key="1">
    <citation type="submission" date="2020-08" db="EMBL/GenBank/DDBJ databases">
        <title>Multicomponent nature underlies the extraordinary mechanical properties of spider dragline silk.</title>
        <authorList>
            <person name="Kono N."/>
            <person name="Nakamura H."/>
            <person name="Mori M."/>
            <person name="Yoshida Y."/>
            <person name="Ohtoshi R."/>
            <person name="Malay A.D."/>
            <person name="Moran D.A.P."/>
            <person name="Tomita M."/>
            <person name="Numata K."/>
            <person name="Arakawa K."/>
        </authorList>
    </citation>
    <scope>NUCLEOTIDE SEQUENCE</scope>
</reference>
<dbReference type="Proteomes" id="UP000887013">
    <property type="component" value="Unassembled WGS sequence"/>
</dbReference>
<dbReference type="EMBL" id="BMAW01120975">
    <property type="protein sequence ID" value="GFT91860.1"/>
    <property type="molecule type" value="Genomic_DNA"/>
</dbReference>
<keyword evidence="2" id="KW-1185">Reference proteome</keyword>
<proteinExistence type="predicted"/>